<protein>
    <submittedName>
        <fullName evidence="2">TonB-dependent receptor</fullName>
    </submittedName>
</protein>
<proteinExistence type="predicted"/>
<organism evidence="2 3">
    <name type="scientific">Candidatus Aphodosoma intestinipullorum</name>
    <dbReference type="NCBI Taxonomy" id="2840674"/>
    <lineage>
        <taxon>Bacteria</taxon>
        <taxon>Pseudomonadati</taxon>
        <taxon>Bacteroidota</taxon>
        <taxon>Bacteroidia</taxon>
        <taxon>Bacteroidales</taxon>
        <taxon>Candidatus Aphodosoma</taxon>
    </lineage>
</organism>
<feature type="signal peptide" evidence="1">
    <location>
        <begin position="1"/>
        <end position="23"/>
    </location>
</feature>
<dbReference type="SUPFAM" id="SSF49452">
    <property type="entry name" value="Starch-binding domain-like"/>
    <property type="match status" value="1"/>
</dbReference>
<dbReference type="AlphaFoldDB" id="A0A940IDZ4"/>
<dbReference type="Gene3D" id="2.60.40.1120">
    <property type="entry name" value="Carboxypeptidase-like, regulatory domain"/>
    <property type="match status" value="1"/>
</dbReference>
<accession>A0A940IDZ4</accession>
<reference evidence="2" key="2">
    <citation type="journal article" date="2021" name="PeerJ">
        <title>Extensive microbial diversity within the chicken gut microbiome revealed by metagenomics and culture.</title>
        <authorList>
            <person name="Gilroy R."/>
            <person name="Ravi A."/>
            <person name="Getino M."/>
            <person name="Pursley I."/>
            <person name="Horton D.L."/>
            <person name="Alikhan N.F."/>
            <person name="Baker D."/>
            <person name="Gharbi K."/>
            <person name="Hall N."/>
            <person name="Watson M."/>
            <person name="Adriaenssens E.M."/>
            <person name="Foster-Nyarko E."/>
            <person name="Jarju S."/>
            <person name="Secka A."/>
            <person name="Antonio M."/>
            <person name="Oren A."/>
            <person name="Chaudhuri R.R."/>
            <person name="La Ragione R."/>
            <person name="Hildebrand F."/>
            <person name="Pallen M.J."/>
        </authorList>
    </citation>
    <scope>NUCLEOTIDE SEQUENCE</scope>
    <source>
        <strain evidence="2">3924</strain>
    </source>
</reference>
<keyword evidence="1" id="KW-0732">Signal</keyword>
<keyword evidence="2" id="KW-0675">Receptor</keyword>
<evidence type="ECO:0000256" key="1">
    <source>
        <dbReference type="SAM" id="SignalP"/>
    </source>
</evidence>
<dbReference type="GO" id="GO:0030246">
    <property type="term" value="F:carbohydrate binding"/>
    <property type="evidence" value="ECO:0007669"/>
    <property type="project" value="InterPro"/>
</dbReference>
<evidence type="ECO:0000313" key="3">
    <source>
        <dbReference type="Proteomes" id="UP000712007"/>
    </source>
</evidence>
<dbReference type="InterPro" id="IPR013784">
    <property type="entry name" value="Carb-bd-like_fold"/>
</dbReference>
<dbReference type="Proteomes" id="UP000712007">
    <property type="component" value="Unassembled WGS sequence"/>
</dbReference>
<dbReference type="Pfam" id="PF13620">
    <property type="entry name" value="CarboxypepD_reg"/>
    <property type="match status" value="1"/>
</dbReference>
<dbReference type="EMBL" id="JADIMV010000022">
    <property type="protein sequence ID" value="MBO8439245.1"/>
    <property type="molecule type" value="Genomic_DNA"/>
</dbReference>
<reference evidence="2" key="1">
    <citation type="submission" date="2020-10" db="EMBL/GenBank/DDBJ databases">
        <authorList>
            <person name="Gilroy R."/>
        </authorList>
    </citation>
    <scope>NUCLEOTIDE SEQUENCE</scope>
    <source>
        <strain evidence="2">3924</strain>
    </source>
</reference>
<name>A0A940IDZ4_9BACT</name>
<comment type="caution">
    <text evidence="2">The sequence shown here is derived from an EMBL/GenBank/DDBJ whole genome shotgun (WGS) entry which is preliminary data.</text>
</comment>
<gene>
    <name evidence="2" type="ORF">IAC51_01185</name>
</gene>
<evidence type="ECO:0000313" key="2">
    <source>
        <dbReference type="EMBL" id="MBO8439245.1"/>
    </source>
</evidence>
<dbReference type="SUPFAM" id="SSF56935">
    <property type="entry name" value="Porins"/>
    <property type="match status" value="1"/>
</dbReference>
<feature type="chain" id="PRO_5038011620" evidence="1">
    <location>
        <begin position="24"/>
        <end position="777"/>
    </location>
</feature>
<sequence>MNSTHLSTLFACILALAAPVASAQHTLRGRYVDPDTLALPGVNVAILSQDSALVTGTTTGNDGHFTIKGIPPGDYILSATMIGYDDNVRPLSLRSDLDLGTIYFSESKNLLSEVVVMSEIRRTFANRDELLLPQEVKRNSQNAVDAIAQMPKFSKSLDGKLSTIDGGGLLIVIDGRKATDENLAALPPGNIKKLIHYTTPPARYMEENISSVIEVVTNKRAGRTYDVTLNTTNGLIAANGQNSLTAVYADSVNRLSASYRINYQDFHRGETGNIYRYLDGGSWSENRYTSAASTSRYIRQNAVLDYSLTKERFMFAAEASYSHAPHENSTPQDVALTLPGGTLISGSGSSFLRNMEQTAALDLYLALRLRNSQELLFNVVNTYSASEADNALSRTIPADPSRGYSLRNLYDNSTYSLIAQVTYATPLWGGQFELSGKVEHKQLDQLYNSSVRTHLNYQTEFLTLSWTKRWGQWSLYAWLSAQNLTFNGPTYYNFFNAIPVAIVSYSPTDLITLKLHAGGATNMPKVGDLAGSRVSIDDRYTSIGNSTLRPFYGYQAMLSMDLKNKANTLFFSPFIKYWYAKDYHSSMLYRGADGLFYKQTRQADNPVSVQLYASLQWRPVKWFTILGSAFACYNEYYTVSRGLMRGWWGNQTLGARFNVWELQTEFLCFNPFGQYLDRSDNGDFISHTVPSYRATITWTHRDLKVGLGYLHDPGSSVTAAISDMTVEESTRWREMRHFLFLDFSYRFRYGDAHRRTVQKRINNEDTDTGLTDDMRAR</sequence>